<feature type="transmembrane region" description="Helical" evidence="6">
    <location>
        <begin position="160"/>
        <end position="179"/>
    </location>
</feature>
<evidence type="ECO:0000256" key="3">
    <source>
        <dbReference type="ARBA" id="ARBA00022692"/>
    </source>
</evidence>
<dbReference type="Gene3D" id="1.20.1250.20">
    <property type="entry name" value="MFS general substrate transporter like domains"/>
    <property type="match status" value="2"/>
</dbReference>
<dbReference type="AlphaFoldDB" id="A0A2W4CLM0"/>
<evidence type="ECO:0000256" key="6">
    <source>
        <dbReference type="SAM" id="Phobius"/>
    </source>
</evidence>
<comment type="subcellular location">
    <subcellularLocation>
        <location evidence="1">Cell membrane</location>
        <topology evidence="1">Multi-pass membrane protein</topology>
    </subcellularLocation>
</comment>
<gene>
    <name evidence="8" type="ORF">CPY51_12800</name>
</gene>
<reference evidence="8 9" key="1">
    <citation type="journal article" date="2018" name="Sci. Rep.">
        <title>Rhizobium tumorigenes sp. nov., a novel plant tumorigenic bacterium isolated from cane gall tumors on thornless blackberry.</title>
        <authorList>
            <person name="Kuzmanovi N."/>
            <person name="Smalla K."/>
            <person name="Gronow S."/>
            <person name="PuBawska J."/>
        </authorList>
    </citation>
    <scope>NUCLEOTIDE SEQUENCE [LARGE SCALE GENOMIC DNA]</scope>
    <source>
        <strain evidence="8 9">CCBAU 85046</strain>
    </source>
</reference>
<evidence type="ECO:0000259" key="7">
    <source>
        <dbReference type="PROSITE" id="PS50850"/>
    </source>
</evidence>
<evidence type="ECO:0000256" key="2">
    <source>
        <dbReference type="ARBA" id="ARBA00022475"/>
    </source>
</evidence>
<feature type="domain" description="Major facilitator superfamily (MFS) profile" evidence="7">
    <location>
        <begin position="4"/>
        <end position="379"/>
    </location>
</feature>
<dbReference type="SUPFAM" id="SSF103473">
    <property type="entry name" value="MFS general substrate transporter"/>
    <property type="match status" value="1"/>
</dbReference>
<dbReference type="PANTHER" id="PTHR43124:SF8">
    <property type="entry name" value="INNER MEMBRANE TRANSPORT PROTEIN YDHP"/>
    <property type="match status" value="1"/>
</dbReference>
<feature type="transmembrane region" description="Helical" evidence="6">
    <location>
        <begin position="323"/>
        <end position="344"/>
    </location>
</feature>
<evidence type="ECO:0000256" key="5">
    <source>
        <dbReference type="ARBA" id="ARBA00023136"/>
    </source>
</evidence>
<accession>A0A2W4CLM0</accession>
<keyword evidence="5 6" id="KW-0472">Membrane</keyword>
<evidence type="ECO:0000256" key="1">
    <source>
        <dbReference type="ARBA" id="ARBA00004651"/>
    </source>
</evidence>
<keyword evidence="3 6" id="KW-0812">Transmembrane</keyword>
<dbReference type="PROSITE" id="PS50850">
    <property type="entry name" value="MFS"/>
    <property type="match status" value="1"/>
</dbReference>
<protein>
    <submittedName>
        <fullName evidence="8">MFS transporter</fullName>
    </submittedName>
</protein>
<dbReference type="Proteomes" id="UP000248925">
    <property type="component" value="Unassembled WGS sequence"/>
</dbReference>
<dbReference type="GO" id="GO:0005886">
    <property type="term" value="C:plasma membrane"/>
    <property type="evidence" value="ECO:0007669"/>
    <property type="project" value="UniProtKB-SubCell"/>
</dbReference>
<dbReference type="InterPro" id="IPR050189">
    <property type="entry name" value="MFS_Efflux_Transporters"/>
</dbReference>
<evidence type="ECO:0000256" key="4">
    <source>
        <dbReference type="ARBA" id="ARBA00022989"/>
    </source>
</evidence>
<feature type="transmembrane region" description="Helical" evidence="6">
    <location>
        <begin position="99"/>
        <end position="121"/>
    </location>
</feature>
<dbReference type="GO" id="GO:0022857">
    <property type="term" value="F:transmembrane transporter activity"/>
    <property type="evidence" value="ECO:0007669"/>
    <property type="project" value="InterPro"/>
</dbReference>
<dbReference type="OrthoDB" id="9788453at2"/>
<feature type="transmembrane region" description="Helical" evidence="6">
    <location>
        <begin position="267"/>
        <end position="289"/>
    </location>
</feature>
<feature type="transmembrane region" description="Helical" evidence="6">
    <location>
        <begin position="128"/>
        <end position="154"/>
    </location>
</feature>
<sequence length="404" mass="42004">MPLALLVLALSSFAIGTTEFVIMGLLPDVASDLAVTIPQAGWLVTGYALAVAIGAPIMAISTAHLRRRSALIMLMAFFILGNLLCAIAPGYWVLMIARIVTALCHGAFFGIGSVVAAGLVAEDRKARAVALMFTGLTLANVLGVPLGTAIGQAFGWRAPFWAVTVLGIASITGLMLVLPKHEEVRQGNLRREISALRGTGLWLALLTTVFFSAAMFALFTYIAPLLRDITGVSPHGVTWTLFLIGIGLTIGNLVGGKLADWRLGTTLAGVFAAIALTSAIFSVTSQYFIPAEITLFVWATVAFAAVPALQIAVVRFGKEAPNLVSTINIGAFNTGNALGAWVGGAVLDAGFSLTRVPLAGAAMAVLGLATVTLTFASTRSRARSAGLALAEIPLNLPTATKDCL</sequence>
<dbReference type="InterPro" id="IPR020846">
    <property type="entry name" value="MFS_dom"/>
</dbReference>
<feature type="transmembrane region" description="Helical" evidence="6">
    <location>
        <begin position="71"/>
        <end position="93"/>
    </location>
</feature>
<feature type="transmembrane region" description="Helical" evidence="6">
    <location>
        <begin position="200"/>
        <end position="224"/>
    </location>
</feature>
<keyword evidence="4 6" id="KW-1133">Transmembrane helix</keyword>
<feature type="transmembrane region" description="Helical" evidence="6">
    <location>
        <begin position="40"/>
        <end position="59"/>
    </location>
</feature>
<feature type="transmembrane region" description="Helical" evidence="6">
    <location>
        <begin position="236"/>
        <end position="255"/>
    </location>
</feature>
<organism evidence="8 9">
    <name type="scientific">Rhizobium tubonense</name>
    <dbReference type="NCBI Taxonomy" id="484088"/>
    <lineage>
        <taxon>Bacteria</taxon>
        <taxon>Pseudomonadati</taxon>
        <taxon>Pseudomonadota</taxon>
        <taxon>Alphaproteobacteria</taxon>
        <taxon>Hyphomicrobiales</taxon>
        <taxon>Rhizobiaceae</taxon>
        <taxon>Rhizobium/Agrobacterium group</taxon>
        <taxon>Rhizobium</taxon>
    </lineage>
</organism>
<dbReference type="EMBL" id="PCDP01000035">
    <property type="protein sequence ID" value="PZM13752.1"/>
    <property type="molecule type" value="Genomic_DNA"/>
</dbReference>
<dbReference type="InterPro" id="IPR036259">
    <property type="entry name" value="MFS_trans_sf"/>
</dbReference>
<feature type="transmembrane region" description="Helical" evidence="6">
    <location>
        <begin position="295"/>
        <end position="316"/>
    </location>
</feature>
<evidence type="ECO:0000313" key="8">
    <source>
        <dbReference type="EMBL" id="PZM13752.1"/>
    </source>
</evidence>
<dbReference type="CDD" id="cd17324">
    <property type="entry name" value="MFS_NepI_like"/>
    <property type="match status" value="1"/>
</dbReference>
<keyword evidence="9" id="KW-1185">Reference proteome</keyword>
<name>A0A2W4CLM0_9HYPH</name>
<feature type="transmembrane region" description="Helical" evidence="6">
    <location>
        <begin position="356"/>
        <end position="376"/>
    </location>
</feature>
<evidence type="ECO:0000313" key="9">
    <source>
        <dbReference type="Proteomes" id="UP000248925"/>
    </source>
</evidence>
<dbReference type="PANTHER" id="PTHR43124">
    <property type="entry name" value="PURINE EFFLUX PUMP PBUE"/>
    <property type="match status" value="1"/>
</dbReference>
<proteinExistence type="predicted"/>
<dbReference type="RefSeq" id="WP_111160602.1">
    <property type="nucleotide sequence ID" value="NZ_PCDP01000035.1"/>
</dbReference>
<keyword evidence="2" id="KW-1003">Cell membrane</keyword>
<dbReference type="InterPro" id="IPR011701">
    <property type="entry name" value="MFS"/>
</dbReference>
<dbReference type="Pfam" id="PF07690">
    <property type="entry name" value="MFS_1"/>
    <property type="match status" value="1"/>
</dbReference>
<comment type="caution">
    <text evidence="8">The sequence shown here is derived from an EMBL/GenBank/DDBJ whole genome shotgun (WGS) entry which is preliminary data.</text>
</comment>